<dbReference type="OrthoDB" id="340500at2759"/>
<dbReference type="GO" id="GO:0003723">
    <property type="term" value="F:RNA binding"/>
    <property type="evidence" value="ECO:0007669"/>
    <property type="project" value="UniProtKB-KW"/>
</dbReference>
<evidence type="ECO:0000259" key="5">
    <source>
        <dbReference type="Pfam" id="PF15985"/>
    </source>
</evidence>
<dbReference type="GO" id="GO:0034475">
    <property type="term" value="P:U4 snRNA 3'-end processing"/>
    <property type="evidence" value="ECO:0007669"/>
    <property type="project" value="TreeGrafter"/>
</dbReference>
<dbReference type="Pfam" id="PF15985">
    <property type="entry name" value="KH_6"/>
    <property type="match status" value="1"/>
</dbReference>
<dbReference type="CDD" id="cd22526">
    <property type="entry name" value="KH-I_Rrp40"/>
    <property type="match status" value="1"/>
</dbReference>
<dbReference type="GO" id="GO:0071051">
    <property type="term" value="P:poly(A)-dependent snoRNA 3'-end processing"/>
    <property type="evidence" value="ECO:0007669"/>
    <property type="project" value="TreeGrafter"/>
</dbReference>
<dbReference type="Gene3D" id="3.30.1370.10">
    <property type="entry name" value="K Homology domain, type 1"/>
    <property type="match status" value="1"/>
</dbReference>
<dbReference type="Pfam" id="PF21262">
    <property type="entry name" value="RRP40_S1"/>
    <property type="match status" value="1"/>
</dbReference>
<proteinExistence type="predicted"/>
<dbReference type="InterPro" id="IPR036612">
    <property type="entry name" value="KH_dom_type_1_sf"/>
</dbReference>
<evidence type="ECO:0000256" key="2">
    <source>
        <dbReference type="ARBA" id="ARBA00022835"/>
    </source>
</evidence>
<dbReference type="GO" id="GO:0071038">
    <property type="term" value="P:TRAMP-dependent tRNA surveillance pathway"/>
    <property type="evidence" value="ECO:0007669"/>
    <property type="project" value="TreeGrafter"/>
</dbReference>
<keyword evidence="7" id="KW-1185">Reference proteome</keyword>
<dbReference type="Proteomes" id="UP000221165">
    <property type="component" value="Unassembled WGS sequence"/>
</dbReference>
<dbReference type="PANTHER" id="PTHR21321:SF1">
    <property type="entry name" value="EXOSOME COMPLEX COMPONENT RRP40"/>
    <property type="match status" value="1"/>
</dbReference>
<reference evidence="6 7" key="1">
    <citation type="journal article" date="2017" name="Int. J. Parasitol.">
        <title>The genome of the protozoan parasite Cystoisospora suis and a reverse vaccinology approach to identify vaccine candidates.</title>
        <authorList>
            <person name="Palmieri N."/>
            <person name="Shrestha A."/>
            <person name="Ruttkowski B."/>
            <person name="Beck T."/>
            <person name="Vogl C."/>
            <person name="Tomley F."/>
            <person name="Blake D.P."/>
            <person name="Joachim A."/>
        </authorList>
    </citation>
    <scope>NUCLEOTIDE SEQUENCE [LARGE SCALE GENOMIC DNA]</scope>
    <source>
        <strain evidence="6 7">Wien I</strain>
    </source>
</reference>
<dbReference type="Gene3D" id="2.40.50.140">
    <property type="entry name" value="Nucleic acid-binding proteins"/>
    <property type="match status" value="1"/>
</dbReference>
<accession>A0A2C6K9E0</accession>
<evidence type="ECO:0000256" key="4">
    <source>
        <dbReference type="SAM" id="MobiDB-lite"/>
    </source>
</evidence>
<feature type="domain" description="K Homology" evidence="5">
    <location>
        <begin position="221"/>
        <end position="266"/>
    </location>
</feature>
<dbReference type="PANTHER" id="PTHR21321">
    <property type="entry name" value="PNAS-3 RELATED"/>
    <property type="match status" value="1"/>
</dbReference>
<feature type="region of interest" description="Disordered" evidence="4">
    <location>
        <begin position="1"/>
        <end position="23"/>
    </location>
</feature>
<dbReference type="InterPro" id="IPR049469">
    <property type="entry name" value="RRP40_KH-I"/>
</dbReference>
<sequence>MSSVRSRADIGKSPQGKSIPSLLPSLFLPGEPVLPLPSEKTFSLGGEEDGGWSRGNEAEEAVHRLAEISEDFDFASSAYLTAYEAMTASHGELQCSIPCTYTPRLPQYPYSPGYLSTGQSRYEPVQGDIVVGVVSGKRDEEYTVNIRARSDGLLPSIIGFEGATKRHHPSFSRGNLVLCQVARVSPELGTELTCVTSDCKKSWTSKEKILGELQSHPGCLVVDLPFPLAMSLSAPHCFVLESLGEQIPFEIAVGANGRVWIRGKTSTDAILVYNILLASYGKERHVTQAIINTLIAKRREGI</sequence>
<gene>
    <name evidence="6" type="ORF">CSUI_008427</name>
</gene>
<dbReference type="InterPro" id="IPR012340">
    <property type="entry name" value="NA-bd_OB-fold"/>
</dbReference>
<dbReference type="InterPro" id="IPR026699">
    <property type="entry name" value="Exosome_RNA_bind1/RRP40/RRP4"/>
</dbReference>
<evidence type="ECO:0000313" key="7">
    <source>
        <dbReference type="Proteomes" id="UP000221165"/>
    </source>
</evidence>
<evidence type="ECO:0000313" key="6">
    <source>
        <dbReference type="EMBL" id="PHJ17750.1"/>
    </source>
</evidence>
<keyword evidence="3" id="KW-0694">RNA-binding</keyword>
<dbReference type="SUPFAM" id="SSF50249">
    <property type="entry name" value="Nucleic acid-binding proteins"/>
    <property type="match status" value="1"/>
</dbReference>
<name>A0A2C6K9E0_9APIC</name>
<evidence type="ECO:0000256" key="1">
    <source>
        <dbReference type="ARBA" id="ARBA00004123"/>
    </source>
</evidence>
<dbReference type="GO" id="GO:0000467">
    <property type="term" value="P:exonucleolytic trimming to generate mature 3'-end of 5.8S rRNA from tricistronic rRNA transcript (SSU-rRNA, 5.8S rRNA, LSU-rRNA)"/>
    <property type="evidence" value="ECO:0007669"/>
    <property type="project" value="TreeGrafter"/>
</dbReference>
<dbReference type="GeneID" id="94431771"/>
<comment type="caution">
    <text evidence="6">The sequence shown here is derived from an EMBL/GenBank/DDBJ whole genome shotgun (WGS) entry which is preliminary data.</text>
</comment>
<dbReference type="EMBL" id="MIGC01004712">
    <property type="protein sequence ID" value="PHJ17750.1"/>
    <property type="molecule type" value="Genomic_DNA"/>
</dbReference>
<dbReference type="InterPro" id="IPR004088">
    <property type="entry name" value="KH_dom_type_1"/>
</dbReference>
<dbReference type="AlphaFoldDB" id="A0A2C6K9E0"/>
<dbReference type="GO" id="GO:0071035">
    <property type="term" value="P:nuclear polyadenylation-dependent rRNA catabolic process"/>
    <property type="evidence" value="ECO:0007669"/>
    <property type="project" value="TreeGrafter"/>
</dbReference>
<dbReference type="GO" id="GO:0000177">
    <property type="term" value="C:cytoplasmic exosome (RNase complex)"/>
    <property type="evidence" value="ECO:0007669"/>
    <property type="project" value="TreeGrafter"/>
</dbReference>
<dbReference type="GO" id="GO:0071034">
    <property type="term" value="P:CUT catabolic process"/>
    <property type="evidence" value="ECO:0007669"/>
    <property type="project" value="TreeGrafter"/>
</dbReference>
<comment type="subcellular location">
    <subcellularLocation>
        <location evidence="1">Nucleus</location>
    </subcellularLocation>
</comment>
<protein>
    <submittedName>
        <fullName evidence="6">Exosomal 3-5 exoribonuclease complex subunit</fullName>
    </submittedName>
</protein>
<dbReference type="SUPFAM" id="SSF54791">
    <property type="entry name" value="Eukaryotic type KH-domain (KH-domain type I)"/>
    <property type="match status" value="1"/>
</dbReference>
<keyword evidence="2" id="KW-0271">Exosome</keyword>
<dbReference type="RefSeq" id="XP_067919465.1">
    <property type="nucleotide sequence ID" value="XM_068068560.1"/>
</dbReference>
<feature type="compositionally biased region" description="Basic and acidic residues" evidence="4">
    <location>
        <begin position="1"/>
        <end position="10"/>
    </location>
</feature>
<organism evidence="6 7">
    <name type="scientific">Cystoisospora suis</name>
    <dbReference type="NCBI Taxonomy" id="483139"/>
    <lineage>
        <taxon>Eukaryota</taxon>
        <taxon>Sar</taxon>
        <taxon>Alveolata</taxon>
        <taxon>Apicomplexa</taxon>
        <taxon>Conoidasida</taxon>
        <taxon>Coccidia</taxon>
        <taxon>Eucoccidiorida</taxon>
        <taxon>Eimeriorina</taxon>
        <taxon>Sarcocystidae</taxon>
        <taxon>Cystoisospora</taxon>
    </lineage>
</organism>
<evidence type="ECO:0000256" key="3">
    <source>
        <dbReference type="ARBA" id="ARBA00022884"/>
    </source>
</evidence>
<dbReference type="GO" id="GO:0000176">
    <property type="term" value="C:nuclear exosome (RNase complex)"/>
    <property type="evidence" value="ECO:0007669"/>
    <property type="project" value="TreeGrafter"/>
</dbReference>
<dbReference type="VEuPathDB" id="ToxoDB:CSUI_008427"/>